<dbReference type="Proteomes" id="UP000831701">
    <property type="component" value="Chromosome 15"/>
</dbReference>
<dbReference type="EMBL" id="CM041545">
    <property type="protein sequence ID" value="KAI3361720.1"/>
    <property type="molecule type" value="Genomic_DNA"/>
</dbReference>
<name>A0ACB8W215_9TELE</name>
<keyword evidence="2" id="KW-1185">Reference proteome</keyword>
<reference evidence="1" key="1">
    <citation type="submission" date="2022-04" db="EMBL/GenBank/DDBJ databases">
        <title>Jade perch genome.</title>
        <authorList>
            <person name="Chao B."/>
        </authorList>
    </citation>
    <scope>NUCLEOTIDE SEQUENCE</scope>
    <source>
        <strain evidence="1">CB-2022</strain>
    </source>
</reference>
<comment type="caution">
    <text evidence="1">The sequence shown here is derived from an EMBL/GenBank/DDBJ whole genome shotgun (WGS) entry which is preliminary data.</text>
</comment>
<sequence>MSDDYEFSDDTTMMRMEEDGEANSDDPMSAAGDCGLMGGEAEGSRIDASKNEEDEGKMFVGGLSWDTTKKDLKDYFSKFGEVVDCTLKLDAITGRSRGFGFVLFKEPESVDKVAAQKEHKLNGKVIDPKKAKAMKSKEPVKKIFVGGLSPDTPEEKVREYFGAFGEVESIELPMENKTNKRRGFCFITFKEEDPVKKIMEKKFHNIGLSKCEIKVAMSKEQYQQQQYWGGRGGYLSRSRGRDGGPNQNWNQGYGNYWNQGYGNYGNYGYNNQGYGGYGGYDYPGYNNYYGYGDYNECVAKTGMILLVGEVTSKATVDLQSVVRDTVKKIGYDGSSKGFDYKTCNVLLALEPQCVEISDCVFEGRDQEDIGAGDQGLMFGYATDETEECMPLTILLAHKLNYRMKELSRSGECPWVLPDSKSQVTVEYKDNKGAMEPQRIHTVVLSVQHTPDITLEDIRRNLMEKVVKVVIPAKYLDDKTIYHLLPSGKFLRGGPQSDAGLTGRKIIVDTYGGWGGHGGGAFSGKDYSKVDRSWSLRGALGRQVIGQSRTVQESPRSVFHYGTSNRDEDELLQIVQKNFDLRPGVIVKELGLKRPIYQATACYGKSAETAADMTGNGGVYAVKRRKKPVQKNTKPPPEKTNPSKRHRDRLNVELDRLTALLPFSQEVRGRLDKLSVLRLSVGYLKVKSYFHAAKSAPLVSANGRNGQCVSLDGVSFSEGEFLLQALNGFVLVVTTDGTIFYTSPTIQDFLGYHQSDVVHQSVYDLIHMDDREMFKCQLHFALDLSKNSADMRAEDRTKASSSSVSLLPQYIPPENSSFLERSFCCRFRSLLDNTSGFLALNFNGRLKYLHLHGNMGADGTAAPPQLALFAVATLVQPPSVMEIRTKTFIFQTKHRMDFAPVGIDTRGKLVLGYSEIELVTTGSGYQFIHAADMMYCADNHLRMMKTGDSGFTFFRLLTKTGQWLWVQANARVVLKGGRPDFIIAQMKKERNTCTREDSSSPLTSPPVKVYCTTLLWIASPSSGPPGFSPPGTTESTTEKPLDPASLLGSLRRQDHSIYTKPQNPSPPLPVFSQIENLDLDFEQPQSTLEQAFLDSHALLSVPGQPEGSEKTSITGDLTSESMIDSLEQILEDIGDGGIEGLEVEDTELRDWKNTLVRVNKEREDVSRELSHILANDIFSYVEEALKRETGGHAQGSDQAVPHVSGMVNGLSLRGQHPLQAVSHRAAQRLTPTQCHNAYQGHTFPLWPPSSRTHRMISTQYCHANPQAEATQHSLCSSVQNTNGIHNSHRSLPELTNQSEQYTLNHAGSQQTYRGTQLQTPSVWQHTPGSVSSAAQSLHPQLQQSTGSCVYEERQGHIPNTATVPSRQNGTLLGPSGSRRPTHTMGATTNTPFTLSHPGTPGTSAHMAACADVGNISSVHLSRDNSGLGAAPSDYPTGNGSLQSSFFCWNGTQLPDVHDSPISPKQGGWRACGGGIRDGRRGSGGGIWASGGRRRALGGVNPLAAGSGRREGLDPLAAGLDGEPSLVAGWTFGGG</sequence>
<evidence type="ECO:0000313" key="2">
    <source>
        <dbReference type="Proteomes" id="UP000831701"/>
    </source>
</evidence>
<accession>A0ACB8W215</accession>
<proteinExistence type="predicted"/>
<evidence type="ECO:0000313" key="1">
    <source>
        <dbReference type="EMBL" id="KAI3361720.1"/>
    </source>
</evidence>
<gene>
    <name evidence="1" type="ORF">L3Q82_002072</name>
</gene>
<organism evidence="1 2">
    <name type="scientific">Scortum barcoo</name>
    <name type="common">barcoo grunter</name>
    <dbReference type="NCBI Taxonomy" id="214431"/>
    <lineage>
        <taxon>Eukaryota</taxon>
        <taxon>Metazoa</taxon>
        <taxon>Chordata</taxon>
        <taxon>Craniata</taxon>
        <taxon>Vertebrata</taxon>
        <taxon>Euteleostomi</taxon>
        <taxon>Actinopterygii</taxon>
        <taxon>Neopterygii</taxon>
        <taxon>Teleostei</taxon>
        <taxon>Neoteleostei</taxon>
        <taxon>Acanthomorphata</taxon>
        <taxon>Eupercaria</taxon>
        <taxon>Centrarchiformes</taxon>
        <taxon>Terapontoidei</taxon>
        <taxon>Terapontidae</taxon>
        <taxon>Scortum</taxon>
    </lineage>
</organism>
<protein>
    <submittedName>
        <fullName evidence="1">Uncharacterized protein</fullName>
    </submittedName>
</protein>